<reference evidence="3" key="1">
    <citation type="journal article" date="2014" name="Int. J. Syst. Evol. Microbiol.">
        <title>Complete genome sequence of Corynebacterium casei LMG S-19264T (=DSM 44701T), isolated from a smear-ripened cheese.</title>
        <authorList>
            <consortium name="US DOE Joint Genome Institute (JGI-PGF)"/>
            <person name="Walter F."/>
            <person name="Albersmeier A."/>
            <person name="Kalinowski J."/>
            <person name="Ruckert C."/>
        </authorList>
    </citation>
    <scope>NUCLEOTIDE SEQUENCE</scope>
    <source>
        <strain evidence="3">JCM 4988</strain>
    </source>
</reference>
<evidence type="ECO:0000313" key="3">
    <source>
        <dbReference type="EMBL" id="GGZ53305.1"/>
    </source>
</evidence>
<keyword evidence="2" id="KW-0732">Signal</keyword>
<feature type="compositionally biased region" description="Basic and acidic residues" evidence="1">
    <location>
        <begin position="84"/>
        <end position="94"/>
    </location>
</feature>
<accession>A0A918QLH5</accession>
<dbReference type="Proteomes" id="UP000630936">
    <property type="component" value="Unassembled WGS sequence"/>
</dbReference>
<comment type="caution">
    <text evidence="3">The sequence shown here is derived from an EMBL/GenBank/DDBJ whole genome shotgun (WGS) entry which is preliminary data.</text>
</comment>
<feature type="compositionally biased region" description="Basic and acidic residues" evidence="1">
    <location>
        <begin position="63"/>
        <end position="72"/>
    </location>
</feature>
<name>A0A918QLH5_9ACTN</name>
<feature type="signal peptide" evidence="2">
    <location>
        <begin position="1"/>
        <end position="23"/>
    </location>
</feature>
<dbReference type="PROSITE" id="PS51257">
    <property type="entry name" value="PROKAR_LIPOPROTEIN"/>
    <property type="match status" value="1"/>
</dbReference>
<gene>
    <name evidence="3" type="ORF">GCM10010387_54360</name>
</gene>
<evidence type="ECO:0000256" key="2">
    <source>
        <dbReference type="SAM" id="SignalP"/>
    </source>
</evidence>
<feature type="region of interest" description="Disordered" evidence="1">
    <location>
        <begin position="24"/>
        <end position="109"/>
    </location>
</feature>
<sequence>MHRTAPRLARILACAAVPVMLVASGCSSDSDPKPEKPAATGEANGGGEGSAAESAKPPVKKSPAVEREKLAKLPDACKSIPRATVEKLVPETKSKSGTAGRSTDTMSRAGCSWNSLDDNGVKGSQYRWLDVSFLRYESDEALAVSGAQRAEESFAKELSKAQGTSGAKQVKTETVKGVGEQASAVTYRLRKTGEDFSYVTVVARTENAVVSLTYNGTGYAGAEPPAVADLSKSAVSATKDAVGAVTSANK</sequence>
<evidence type="ECO:0000313" key="4">
    <source>
        <dbReference type="Proteomes" id="UP000630936"/>
    </source>
</evidence>
<protein>
    <recommendedName>
        <fullName evidence="5">DUF3558 domain-containing protein</fullName>
    </recommendedName>
</protein>
<dbReference type="RefSeq" id="WP_190125870.1">
    <property type="nucleotide sequence ID" value="NZ_BMWG01000022.1"/>
</dbReference>
<feature type="compositionally biased region" description="Polar residues" evidence="1">
    <location>
        <begin position="95"/>
        <end position="109"/>
    </location>
</feature>
<organism evidence="3 4">
    <name type="scientific">Streptomyces inusitatus</name>
    <dbReference type="NCBI Taxonomy" id="68221"/>
    <lineage>
        <taxon>Bacteria</taxon>
        <taxon>Bacillati</taxon>
        <taxon>Actinomycetota</taxon>
        <taxon>Actinomycetes</taxon>
        <taxon>Kitasatosporales</taxon>
        <taxon>Streptomycetaceae</taxon>
        <taxon>Streptomyces</taxon>
    </lineage>
</organism>
<dbReference type="EMBL" id="BMWG01000022">
    <property type="protein sequence ID" value="GGZ53305.1"/>
    <property type="molecule type" value="Genomic_DNA"/>
</dbReference>
<feature type="chain" id="PRO_5039422315" description="DUF3558 domain-containing protein" evidence="2">
    <location>
        <begin position="24"/>
        <end position="250"/>
    </location>
</feature>
<proteinExistence type="predicted"/>
<dbReference type="AlphaFoldDB" id="A0A918QLH5"/>
<reference evidence="3" key="2">
    <citation type="submission" date="2020-09" db="EMBL/GenBank/DDBJ databases">
        <authorList>
            <person name="Sun Q."/>
            <person name="Ohkuma M."/>
        </authorList>
    </citation>
    <scope>NUCLEOTIDE SEQUENCE</scope>
    <source>
        <strain evidence="3">JCM 4988</strain>
    </source>
</reference>
<keyword evidence="4" id="KW-1185">Reference proteome</keyword>
<evidence type="ECO:0000256" key="1">
    <source>
        <dbReference type="SAM" id="MobiDB-lite"/>
    </source>
</evidence>
<evidence type="ECO:0008006" key="5">
    <source>
        <dbReference type="Google" id="ProtNLM"/>
    </source>
</evidence>